<reference evidence="5 6" key="1">
    <citation type="journal article" date="2012" name="J. Bacteriol.">
        <title>Complete genome sequence of Pelagibacterium halotolerans B2T.</title>
        <authorList>
            <person name="Huo Y.Y."/>
            <person name="Cheng H."/>
            <person name="Han X.F."/>
            <person name="Jiang X.W."/>
            <person name="Sun C."/>
            <person name="Zhang X.Q."/>
            <person name="Zhu X.F."/>
            <person name="Liu Y.F."/>
            <person name="Li P.F."/>
            <person name="Ni P.X."/>
            <person name="Wu M."/>
        </authorList>
    </citation>
    <scope>NUCLEOTIDE SEQUENCE [LARGE SCALE GENOMIC DNA]</scope>
    <source>
        <strain evidence="6">DSM 22347 / JCM 15775 / CGMCC 1.7692 / B2</strain>
    </source>
</reference>
<dbReference type="Gene3D" id="1.10.10.60">
    <property type="entry name" value="Homeodomain-like"/>
    <property type="match status" value="1"/>
</dbReference>
<evidence type="ECO:0000259" key="4">
    <source>
        <dbReference type="PROSITE" id="PS01124"/>
    </source>
</evidence>
<dbReference type="SMART" id="SM00342">
    <property type="entry name" value="HTH_ARAC"/>
    <property type="match status" value="1"/>
</dbReference>
<dbReference type="GO" id="GO:0043565">
    <property type="term" value="F:sequence-specific DNA binding"/>
    <property type="evidence" value="ECO:0007669"/>
    <property type="project" value="InterPro"/>
</dbReference>
<dbReference type="PRINTS" id="PR00032">
    <property type="entry name" value="HTHARAC"/>
</dbReference>
<evidence type="ECO:0000256" key="3">
    <source>
        <dbReference type="ARBA" id="ARBA00023163"/>
    </source>
</evidence>
<proteinExistence type="predicted"/>
<organism evidence="5 6">
    <name type="scientific">Pelagibacterium halotolerans (strain DSM 22347 / JCM 15775 / CGMCC 1.7692 / B2)</name>
    <dbReference type="NCBI Taxonomy" id="1082931"/>
    <lineage>
        <taxon>Bacteria</taxon>
        <taxon>Pseudomonadati</taxon>
        <taxon>Pseudomonadota</taxon>
        <taxon>Alphaproteobacteria</taxon>
        <taxon>Hyphomicrobiales</taxon>
        <taxon>Devosiaceae</taxon>
        <taxon>Pelagibacterium</taxon>
    </lineage>
</organism>
<evidence type="ECO:0000313" key="6">
    <source>
        <dbReference type="Proteomes" id="UP000008850"/>
    </source>
</evidence>
<dbReference type="SUPFAM" id="SSF46689">
    <property type="entry name" value="Homeodomain-like"/>
    <property type="match status" value="1"/>
</dbReference>
<dbReference type="InterPro" id="IPR020449">
    <property type="entry name" value="Tscrpt_reg_AraC-type_HTH"/>
</dbReference>
<dbReference type="GO" id="GO:0003700">
    <property type="term" value="F:DNA-binding transcription factor activity"/>
    <property type="evidence" value="ECO:0007669"/>
    <property type="project" value="InterPro"/>
</dbReference>
<dbReference type="AlphaFoldDB" id="G4RCB7"/>
<sequence>MPLRVRLDLAQEVESQTIASTLDTTQWTLHGRRNRVFVLISGTGSIHYRDEATGLQAPSLVWVPTGQPATLTLYAGSRGAWLAISDAALSQIALPGNIGDDLRRISARPQLGTRLTREVANRLATLIGIIEDELREGPAGSQEMVRHQLAIVSILLWRSSDLVPNDAQPAPRTVVSNFLHLVDQQMRSHWSVADYARYLGVSTDRLNSAVQRATGQAPLALIHARLMAEARQMIETSGMHISEIATVLGFDDPAYFSRFFKRLTGKSPRQYRIEFTRSQIRMSGSFAAWP</sequence>
<dbReference type="PROSITE" id="PS01124">
    <property type="entry name" value="HTH_ARAC_FAMILY_2"/>
    <property type="match status" value="1"/>
</dbReference>
<name>G4RCB7_PELHB</name>
<keyword evidence="1" id="KW-0805">Transcription regulation</keyword>
<evidence type="ECO:0000256" key="1">
    <source>
        <dbReference type="ARBA" id="ARBA00023015"/>
    </source>
</evidence>
<dbReference type="PANTHER" id="PTHR43280:SF32">
    <property type="entry name" value="TRANSCRIPTIONAL REGULATORY PROTEIN"/>
    <property type="match status" value="1"/>
</dbReference>
<dbReference type="InterPro" id="IPR009057">
    <property type="entry name" value="Homeodomain-like_sf"/>
</dbReference>
<dbReference type="STRING" id="1082931.KKY_3729"/>
<evidence type="ECO:0000313" key="5">
    <source>
        <dbReference type="EMBL" id="AEQ53711.1"/>
    </source>
</evidence>
<keyword evidence="2" id="KW-0238">DNA-binding</keyword>
<dbReference type="PANTHER" id="PTHR43280">
    <property type="entry name" value="ARAC-FAMILY TRANSCRIPTIONAL REGULATOR"/>
    <property type="match status" value="1"/>
</dbReference>
<keyword evidence="3" id="KW-0804">Transcription</keyword>
<evidence type="ECO:0000256" key="2">
    <source>
        <dbReference type="ARBA" id="ARBA00023125"/>
    </source>
</evidence>
<dbReference type="HOGENOM" id="CLU_000445_88_2_5"/>
<feature type="domain" description="HTH araC/xylS-type" evidence="4">
    <location>
        <begin position="176"/>
        <end position="274"/>
    </location>
</feature>
<dbReference type="InterPro" id="IPR018060">
    <property type="entry name" value="HTH_AraC"/>
</dbReference>
<keyword evidence="6" id="KW-1185">Reference proteome</keyword>
<accession>G4RCB7</accession>
<gene>
    <name evidence="5" type="ordered locus">KKY_3729</name>
</gene>
<dbReference type="EMBL" id="CP003075">
    <property type="protein sequence ID" value="AEQ53711.1"/>
    <property type="molecule type" value="Genomic_DNA"/>
</dbReference>
<dbReference type="KEGG" id="phl:KKY_3729"/>
<protein>
    <submittedName>
        <fullName evidence="5">Transcriptional regulator, AraC family</fullName>
    </submittedName>
</protein>
<dbReference type="Pfam" id="PF12833">
    <property type="entry name" value="HTH_18"/>
    <property type="match status" value="1"/>
</dbReference>
<dbReference type="Proteomes" id="UP000008850">
    <property type="component" value="Chromosome"/>
</dbReference>
<dbReference type="eggNOG" id="COG2207">
    <property type="taxonomic scope" value="Bacteria"/>
</dbReference>